<dbReference type="RefSeq" id="WP_045280027.1">
    <property type="nucleotide sequence ID" value="NZ_CAKKLT010000003.1"/>
</dbReference>
<comment type="caution">
    <text evidence="2">The sequence shown here is derived from an EMBL/GenBank/DDBJ whole genome shotgun (WGS) entry which is preliminary data.</text>
</comment>
<dbReference type="PATRIC" id="fig|82380.11.peg.2727"/>
<evidence type="ECO:0000313" key="3">
    <source>
        <dbReference type="Proteomes" id="UP000033640"/>
    </source>
</evidence>
<gene>
    <name evidence="2" type="ORF">RS83_02689</name>
</gene>
<dbReference type="AlphaFoldDB" id="A0A0F0L3B9"/>
<name>A0A0F0L3B9_9MICO</name>
<dbReference type="OrthoDB" id="9808993at2"/>
<dbReference type="InterPro" id="IPR025109">
    <property type="entry name" value="DUF4031"/>
</dbReference>
<dbReference type="Proteomes" id="UP000033640">
    <property type="component" value="Unassembled WGS sequence"/>
</dbReference>
<feature type="domain" description="DUF4031" evidence="1">
    <location>
        <begin position="3"/>
        <end position="77"/>
    </location>
</feature>
<evidence type="ECO:0000313" key="2">
    <source>
        <dbReference type="EMBL" id="KJL27638.1"/>
    </source>
</evidence>
<organism evidence="2 3">
    <name type="scientific">Microbacterium oxydans</name>
    <dbReference type="NCBI Taxonomy" id="82380"/>
    <lineage>
        <taxon>Bacteria</taxon>
        <taxon>Bacillati</taxon>
        <taxon>Actinomycetota</taxon>
        <taxon>Actinomycetes</taxon>
        <taxon>Micrococcales</taxon>
        <taxon>Microbacteriaceae</taxon>
        <taxon>Microbacterium</taxon>
    </lineage>
</organism>
<evidence type="ECO:0000259" key="1">
    <source>
        <dbReference type="Pfam" id="PF13223"/>
    </source>
</evidence>
<dbReference type="Pfam" id="PF13223">
    <property type="entry name" value="DUF4031"/>
    <property type="match status" value="1"/>
</dbReference>
<dbReference type="EMBL" id="JYIW01000026">
    <property type="protein sequence ID" value="KJL27638.1"/>
    <property type="molecule type" value="Genomic_DNA"/>
</dbReference>
<proteinExistence type="predicted"/>
<reference evidence="2 3" key="1">
    <citation type="submission" date="2015-02" db="EMBL/GenBank/DDBJ databases">
        <title>Draft genome sequences of ten Microbacterium spp. with emphasis on heavy metal contaminated environments.</title>
        <authorList>
            <person name="Corretto E."/>
        </authorList>
    </citation>
    <scope>NUCLEOTIDE SEQUENCE [LARGE SCALE GENOMIC DNA]</scope>
    <source>
        <strain evidence="2 3">BEL4b</strain>
    </source>
</reference>
<sequence>MSVLVDDPQWPAHGRLWAHLVSDDTLDELHAFARAHDVPARAFDRDHYDVPEEIIPRLIMGGAQHVGGKELVRRLIASGLRVPARDRR</sequence>
<protein>
    <recommendedName>
        <fullName evidence="1">DUF4031 domain-containing protein</fullName>
    </recommendedName>
</protein>
<accession>A0A0F0L3B9</accession>